<dbReference type="GO" id="GO:0008360">
    <property type="term" value="P:regulation of cell shape"/>
    <property type="evidence" value="ECO:0007669"/>
    <property type="project" value="UniProtKB-UniRule"/>
</dbReference>
<name>A0A4V6ENG1_9FIRM</name>
<dbReference type="InterPro" id="IPR050979">
    <property type="entry name" value="LD-transpeptidase"/>
</dbReference>
<evidence type="ECO:0000256" key="3">
    <source>
        <dbReference type="ARBA" id="ARBA00022960"/>
    </source>
</evidence>
<dbReference type="GO" id="GO:0071972">
    <property type="term" value="F:peptidoglycan L,D-transpeptidase activity"/>
    <property type="evidence" value="ECO:0007669"/>
    <property type="project" value="TreeGrafter"/>
</dbReference>
<dbReference type="CDD" id="cd16913">
    <property type="entry name" value="YkuD_like"/>
    <property type="match status" value="1"/>
</dbReference>
<keyword evidence="3 6" id="KW-0133">Cell shape</keyword>
<keyword evidence="4 6" id="KW-0573">Peptidoglycan synthesis</keyword>
<dbReference type="InterPro" id="IPR038063">
    <property type="entry name" value="Transpep_catalytic_dom"/>
</dbReference>
<dbReference type="PROSITE" id="PS52029">
    <property type="entry name" value="LD_TPASE"/>
    <property type="match status" value="1"/>
</dbReference>
<proteinExistence type="predicted"/>
<dbReference type="GO" id="GO:0071555">
    <property type="term" value="P:cell wall organization"/>
    <property type="evidence" value="ECO:0007669"/>
    <property type="project" value="UniProtKB-UniRule"/>
</dbReference>
<sequence length="332" mass="38114">MEIAVQADANEQLKIYDSPLSQVELILLKEQLRKEQEQLIKEQEQLKIEQEQLKKDQEQLILHQKELEAAQNELKKAQEKLKNDQKEFKKEQEKIDIQNKQNKLKTEITSKNYIDYLKKLGYYKNVYKNDEALNIRNTILLFQSNHNMTVTGTWDEATKQMLIKRLVSPTFTYLDTIKSAPTKGKWIVVNKTKKTLTLYEGTKVLKKYAVAVGNPASLTKSGKFIVNMKIENPDWGGGGFAKPVKSGLPENPLGSRWIGINRTDGSYGIHGTNSFYSIGKYISHGCIRMQNYCVEELFPLVPLKADVWVGTQDELIKWGVTQNPFEIQSSIK</sequence>
<evidence type="ECO:0000256" key="4">
    <source>
        <dbReference type="ARBA" id="ARBA00022984"/>
    </source>
</evidence>
<dbReference type="InterPro" id="IPR005490">
    <property type="entry name" value="LD_TPept_cat_dom"/>
</dbReference>
<keyword evidence="5 6" id="KW-0961">Cell wall biogenesis/degradation</keyword>
<evidence type="ECO:0000256" key="2">
    <source>
        <dbReference type="ARBA" id="ARBA00022679"/>
    </source>
</evidence>
<evidence type="ECO:0000259" key="7">
    <source>
        <dbReference type="PROSITE" id="PS52029"/>
    </source>
</evidence>
<dbReference type="Gene3D" id="1.10.101.10">
    <property type="entry name" value="PGBD-like superfamily/PGBD"/>
    <property type="match status" value="1"/>
</dbReference>
<evidence type="ECO:0000313" key="9">
    <source>
        <dbReference type="Proteomes" id="UP000306409"/>
    </source>
</evidence>
<dbReference type="SUPFAM" id="SSF47090">
    <property type="entry name" value="PGBD-like"/>
    <property type="match status" value="1"/>
</dbReference>
<accession>A0A4V6ENG1</accession>
<dbReference type="GO" id="GO:0016740">
    <property type="term" value="F:transferase activity"/>
    <property type="evidence" value="ECO:0007669"/>
    <property type="project" value="UniProtKB-KW"/>
</dbReference>
<dbReference type="UniPathway" id="UPA00219"/>
<evidence type="ECO:0000256" key="1">
    <source>
        <dbReference type="ARBA" id="ARBA00004752"/>
    </source>
</evidence>
<dbReference type="PANTHER" id="PTHR30582:SF4">
    <property type="entry name" value="L,D-TRANSPEPTIDASE YQJB-RELATED"/>
    <property type="match status" value="1"/>
</dbReference>
<organism evidence="8 9">
    <name type="scientific">Ruminiclostridium herbifermentans</name>
    <dbReference type="NCBI Taxonomy" id="2488810"/>
    <lineage>
        <taxon>Bacteria</taxon>
        <taxon>Bacillati</taxon>
        <taxon>Bacillota</taxon>
        <taxon>Clostridia</taxon>
        <taxon>Eubacteriales</taxon>
        <taxon>Oscillospiraceae</taxon>
        <taxon>Ruminiclostridium</taxon>
    </lineage>
</organism>
<keyword evidence="9" id="KW-1185">Reference proteome</keyword>
<dbReference type="KEGG" id="rher:EHE19_006035"/>
<dbReference type="AlphaFoldDB" id="A0A4V6ENG1"/>
<evidence type="ECO:0000256" key="6">
    <source>
        <dbReference type="PROSITE-ProRule" id="PRU01373"/>
    </source>
</evidence>
<dbReference type="SUPFAM" id="SSF141523">
    <property type="entry name" value="L,D-transpeptidase catalytic domain-like"/>
    <property type="match status" value="1"/>
</dbReference>
<feature type="domain" description="L,D-TPase catalytic" evidence="7">
    <location>
        <begin position="185"/>
        <end position="310"/>
    </location>
</feature>
<dbReference type="GO" id="GO:0018104">
    <property type="term" value="P:peptidoglycan-protein cross-linking"/>
    <property type="evidence" value="ECO:0007669"/>
    <property type="project" value="TreeGrafter"/>
</dbReference>
<evidence type="ECO:0000313" key="8">
    <source>
        <dbReference type="EMBL" id="QNU68768.1"/>
    </source>
</evidence>
<reference evidence="8 9" key="1">
    <citation type="submission" date="2020-09" db="EMBL/GenBank/DDBJ databases">
        <title>Characterization and genome sequencing of Ruminiclostridium sp. nov. MA18.</title>
        <authorList>
            <person name="Rettenmaier R."/>
            <person name="Kowollik M.-L."/>
            <person name="Liebl W."/>
            <person name="Zverlov V."/>
        </authorList>
    </citation>
    <scope>NUCLEOTIDE SEQUENCE [LARGE SCALE GENOMIC DNA]</scope>
    <source>
        <strain evidence="8 9">MA18</strain>
    </source>
</reference>
<keyword evidence="2" id="KW-0808">Transferase</keyword>
<feature type="active site" description="Nucleophile" evidence="6">
    <location>
        <position position="286"/>
    </location>
</feature>
<dbReference type="OrthoDB" id="9787225at2"/>
<dbReference type="Proteomes" id="UP000306409">
    <property type="component" value="Chromosome"/>
</dbReference>
<dbReference type="InterPro" id="IPR036365">
    <property type="entry name" value="PGBD-like_sf"/>
</dbReference>
<gene>
    <name evidence="8" type="ORF">EHE19_006035</name>
</gene>
<evidence type="ECO:0000256" key="5">
    <source>
        <dbReference type="ARBA" id="ARBA00023316"/>
    </source>
</evidence>
<dbReference type="Pfam" id="PF03734">
    <property type="entry name" value="YkuD"/>
    <property type="match status" value="1"/>
</dbReference>
<dbReference type="GO" id="GO:0005576">
    <property type="term" value="C:extracellular region"/>
    <property type="evidence" value="ECO:0007669"/>
    <property type="project" value="TreeGrafter"/>
</dbReference>
<feature type="active site" description="Proton donor/acceptor" evidence="6">
    <location>
        <position position="270"/>
    </location>
</feature>
<protein>
    <submittedName>
        <fullName evidence="8">L,D-transpeptidase family protein</fullName>
    </submittedName>
</protein>
<dbReference type="PANTHER" id="PTHR30582">
    <property type="entry name" value="L,D-TRANSPEPTIDASE"/>
    <property type="match status" value="1"/>
</dbReference>
<dbReference type="InterPro" id="IPR036366">
    <property type="entry name" value="PGBDSf"/>
</dbReference>
<comment type="pathway">
    <text evidence="1 6">Cell wall biogenesis; peptidoglycan biosynthesis.</text>
</comment>
<dbReference type="EMBL" id="CP061336">
    <property type="protein sequence ID" value="QNU68768.1"/>
    <property type="molecule type" value="Genomic_DNA"/>
</dbReference>
<dbReference type="Gene3D" id="2.40.440.10">
    <property type="entry name" value="L,D-transpeptidase catalytic domain-like"/>
    <property type="match status" value="1"/>
</dbReference>